<dbReference type="EMBL" id="OX597831">
    <property type="protein sequence ID" value="CAI9735853.1"/>
    <property type="molecule type" value="Genomic_DNA"/>
</dbReference>
<evidence type="ECO:0000313" key="2">
    <source>
        <dbReference type="Proteomes" id="UP001162480"/>
    </source>
</evidence>
<reference evidence="1" key="1">
    <citation type="submission" date="2023-08" db="EMBL/GenBank/DDBJ databases">
        <authorList>
            <person name="Alioto T."/>
            <person name="Alioto T."/>
            <person name="Gomez Garrido J."/>
        </authorList>
    </citation>
    <scope>NUCLEOTIDE SEQUENCE</scope>
</reference>
<protein>
    <submittedName>
        <fullName evidence="1">Uncharacterized protein</fullName>
    </submittedName>
</protein>
<proteinExistence type="predicted"/>
<dbReference type="Proteomes" id="UP001162480">
    <property type="component" value="Chromosome 18"/>
</dbReference>
<organism evidence="1 2">
    <name type="scientific">Octopus vulgaris</name>
    <name type="common">Common octopus</name>
    <dbReference type="NCBI Taxonomy" id="6645"/>
    <lineage>
        <taxon>Eukaryota</taxon>
        <taxon>Metazoa</taxon>
        <taxon>Spiralia</taxon>
        <taxon>Lophotrochozoa</taxon>
        <taxon>Mollusca</taxon>
        <taxon>Cephalopoda</taxon>
        <taxon>Coleoidea</taxon>
        <taxon>Octopodiformes</taxon>
        <taxon>Octopoda</taxon>
        <taxon>Incirrata</taxon>
        <taxon>Octopodidae</taxon>
        <taxon>Octopus</taxon>
    </lineage>
</organism>
<gene>
    <name evidence="1" type="ORF">OCTVUL_1B022605</name>
</gene>
<name>A0AA36BKM6_OCTVU</name>
<dbReference type="AlphaFoldDB" id="A0AA36BKM6"/>
<accession>A0AA36BKM6</accession>
<sequence>MRQRICSLELHYPSTEDKLIAAQKGCESLAQKHCLNEYLKLTEPILETCEPYVEFLRCFDLVDAPCFDYFKNKFDCRSIMSKIDSSNHTKAWMTDLNTGNKVKGRQFESSDVNLNEDIRKMALLSEEDRQEQVCLRISKYAISTLTVLVFSRHKIHFRKDIVRESFLTKLMNTKCRAWMTDLNTGNKVKGRQFESSDVNLNEDIRKMALLSEEDRQEQVCLRISKYAISTLTVLVFSRHKIHFRKDIVRGSRDTYGN</sequence>
<evidence type="ECO:0000313" key="1">
    <source>
        <dbReference type="EMBL" id="CAI9735853.1"/>
    </source>
</evidence>
<keyword evidence="2" id="KW-1185">Reference proteome</keyword>